<evidence type="ECO:0000259" key="2">
    <source>
        <dbReference type="SMART" id="SM00198"/>
    </source>
</evidence>
<dbReference type="InterPro" id="IPR018244">
    <property type="entry name" value="Allrgn_V5/Tpx1_CS"/>
</dbReference>
<dbReference type="PRINTS" id="PR00837">
    <property type="entry name" value="V5TPXLIKE"/>
</dbReference>
<evidence type="ECO:0000313" key="3">
    <source>
        <dbReference type="EMBL" id="MFC0518057.1"/>
    </source>
</evidence>
<organism evidence="3 4">
    <name type="scientific">Mucilaginibacter angelicae</name>
    <dbReference type="NCBI Taxonomy" id="869718"/>
    <lineage>
        <taxon>Bacteria</taxon>
        <taxon>Pseudomonadati</taxon>
        <taxon>Bacteroidota</taxon>
        <taxon>Sphingobacteriia</taxon>
        <taxon>Sphingobacteriales</taxon>
        <taxon>Sphingobacteriaceae</taxon>
        <taxon>Mucilaginibacter</taxon>
    </lineage>
</organism>
<dbReference type="InterPro" id="IPR034113">
    <property type="entry name" value="SCP_GAPR1-like"/>
</dbReference>
<dbReference type="RefSeq" id="WP_377025782.1">
    <property type="nucleotide sequence ID" value="NZ_JBHLTS010000077.1"/>
</dbReference>
<dbReference type="SUPFAM" id="SSF55797">
    <property type="entry name" value="PR-1-like"/>
    <property type="match status" value="1"/>
</dbReference>
<comment type="caution">
    <text evidence="3">The sequence shown here is derived from an EMBL/GenBank/DDBJ whole genome shotgun (WGS) entry which is preliminary data.</text>
</comment>
<feature type="signal peptide" evidence="1">
    <location>
        <begin position="1"/>
        <end position="18"/>
    </location>
</feature>
<feature type="domain" description="SCP" evidence="2">
    <location>
        <begin position="32"/>
        <end position="162"/>
    </location>
</feature>
<gene>
    <name evidence="3" type="ORF">ACFFGT_27835</name>
</gene>
<accession>A0ABV6LEZ6</accession>
<dbReference type="Proteomes" id="UP001589828">
    <property type="component" value="Unassembled WGS sequence"/>
</dbReference>
<dbReference type="SMART" id="SM00198">
    <property type="entry name" value="SCP"/>
    <property type="match status" value="1"/>
</dbReference>
<dbReference type="InterPro" id="IPR035940">
    <property type="entry name" value="CAP_sf"/>
</dbReference>
<reference evidence="3 4" key="1">
    <citation type="submission" date="2024-09" db="EMBL/GenBank/DDBJ databases">
        <authorList>
            <person name="Sun Q."/>
            <person name="Mori K."/>
        </authorList>
    </citation>
    <scope>NUCLEOTIDE SEQUENCE [LARGE SCALE GENOMIC DNA]</scope>
    <source>
        <strain evidence="3 4">NCAIM B.02415</strain>
    </source>
</reference>
<dbReference type="InterPro" id="IPR001283">
    <property type="entry name" value="CRISP-related"/>
</dbReference>
<evidence type="ECO:0000313" key="4">
    <source>
        <dbReference type="Proteomes" id="UP001589828"/>
    </source>
</evidence>
<protein>
    <submittedName>
        <fullName evidence="3">CAP family protein</fullName>
    </submittedName>
</protein>
<dbReference type="PROSITE" id="PS01009">
    <property type="entry name" value="CRISP_1"/>
    <property type="match status" value="1"/>
</dbReference>
<dbReference type="InterPro" id="IPR014044">
    <property type="entry name" value="CAP_dom"/>
</dbReference>
<dbReference type="PANTHER" id="PTHR10334">
    <property type="entry name" value="CYSTEINE-RICH SECRETORY PROTEIN-RELATED"/>
    <property type="match status" value="1"/>
</dbReference>
<proteinExistence type="predicted"/>
<evidence type="ECO:0000256" key="1">
    <source>
        <dbReference type="SAM" id="SignalP"/>
    </source>
</evidence>
<dbReference type="EMBL" id="JBHLTS010000077">
    <property type="protein sequence ID" value="MFC0518057.1"/>
    <property type="molecule type" value="Genomic_DNA"/>
</dbReference>
<keyword evidence="1" id="KW-0732">Signal</keyword>
<dbReference type="CDD" id="cd05382">
    <property type="entry name" value="CAP_GAPR1-like"/>
    <property type="match status" value="1"/>
</dbReference>
<feature type="chain" id="PRO_5047380729" evidence="1">
    <location>
        <begin position="19"/>
        <end position="166"/>
    </location>
</feature>
<dbReference type="Gene3D" id="3.40.33.10">
    <property type="entry name" value="CAP"/>
    <property type="match status" value="1"/>
</dbReference>
<keyword evidence="4" id="KW-1185">Reference proteome</keyword>
<name>A0ABV6LEZ6_9SPHI</name>
<dbReference type="Pfam" id="PF00188">
    <property type="entry name" value="CAP"/>
    <property type="match status" value="1"/>
</dbReference>
<sequence length="166" mass="18380">MIKFIIMGLLLISSYSYAQDINDTTGAWISAGDAQKVLDHHNMARKEVGVSPLTWSKELAAYAQQWADHLASTKTFSHRQNRKYGENIFMGSGNYTPLDASLDWYSEKKGYTYSKIGGGGSTGHYTQMIWKKTTEVGVGVAIADNGDIYVVANYSPPGNYIGEFPY</sequence>